<keyword evidence="1 5" id="KW-0597">Phosphoprotein</keyword>
<dbReference type="CDD" id="cd17535">
    <property type="entry name" value="REC_NarL-like"/>
    <property type="match status" value="1"/>
</dbReference>
<proteinExistence type="predicted"/>
<evidence type="ECO:0000256" key="5">
    <source>
        <dbReference type="PROSITE-ProRule" id="PRU00169"/>
    </source>
</evidence>
<evidence type="ECO:0000256" key="4">
    <source>
        <dbReference type="ARBA" id="ARBA00023163"/>
    </source>
</evidence>
<keyword evidence="3" id="KW-0238">DNA-binding</keyword>
<dbReference type="PANTHER" id="PTHR43214:SF24">
    <property type="entry name" value="TRANSCRIPTIONAL REGULATORY PROTEIN NARL-RELATED"/>
    <property type="match status" value="1"/>
</dbReference>
<evidence type="ECO:0000256" key="3">
    <source>
        <dbReference type="ARBA" id="ARBA00023125"/>
    </source>
</evidence>
<evidence type="ECO:0000259" key="6">
    <source>
        <dbReference type="PROSITE" id="PS50043"/>
    </source>
</evidence>
<keyword evidence="2" id="KW-0805">Transcription regulation</keyword>
<feature type="modified residue" description="4-aspartylphosphate" evidence="5">
    <location>
        <position position="55"/>
    </location>
</feature>
<keyword evidence="4" id="KW-0804">Transcription</keyword>
<comment type="caution">
    <text evidence="8">The sequence shown here is derived from an EMBL/GenBank/DDBJ whole genome shotgun (WGS) entry which is preliminary data.</text>
</comment>
<dbReference type="InterPro" id="IPR001789">
    <property type="entry name" value="Sig_transdc_resp-reg_receiver"/>
</dbReference>
<accession>A0ABT8G2Y8</accession>
<dbReference type="CDD" id="cd06170">
    <property type="entry name" value="LuxR_C_like"/>
    <property type="match status" value="1"/>
</dbReference>
<gene>
    <name evidence="8" type="ORF">QQX04_08670</name>
</gene>
<evidence type="ECO:0000256" key="2">
    <source>
        <dbReference type="ARBA" id="ARBA00023015"/>
    </source>
</evidence>
<evidence type="ECO:0000256" key="1">
    <source>
        <dbReference type="ARBA" id="ARBA00022553"/>
    </source>
</evidence>
<evidence type="ECO:0000259" key="7">
    <source>
        <dbReference type="PROSITE" id="PS50110"/>
    </source>
</evidence>
<dbReference type="Pfam" id="PF00196">
    <property type="entry name" value="GerE"/>
    <property type="match status" value="1"/>
</dbReference>
<dbReference type="RefSeq" id="WP_301128212.1">
    <property type="nucleotide sequence ID" value="NZ_JAUHPV010000004.1"/>
</dbReference>
<keyword evidence="9" id="KW-1185">Reference proteome</keyword>
<dbReference type="Pfam" id="PF00072">
    <property type="entry name" value="Response_reg"/>
    <property type="match status" value="1"/>
</dbReference>
<protein>
    <submittedName>
        <fullName evidence="8">Response regulator transcription factor</fullName>
    </submittedName>
</protein>
<dbReference type="InterPro" id="IPR058245">
    <property type="entry name" value="NreC/VraR/RcsB-like_REC"/>
</dbReference>
<dbReference type="InterPro" id="IPR016032">
    <property type="entry name" value="Sig_transdc_resp-reg_C-effctor"/>
</dbReference>
<dbReference type="SUPFAM" id="SSF52172">
    <property type="entry name" value="CheY-like"/>
    <property type="match status" value="1"/>
</dbReference>
<evidence type="ECO:0000313" key="9">
    <source>
        <dbReference type="Proteomes" id="UP001172738"/>
    </source>
</evidence>
<sequence>MTLSVLFADDHALLRTTYRLLVEAVDDMTVAGEAETGWQAVSLCRETHPDVVVMDLEMPEMGGVAATEAIKSDPDLHHTAVLVLTTFETEELVLAALQAGASGFLGKGAQPAELLDAIRAVARGDQPLSPAATRTLIARVAAGEIDRTLRTIPGMDDLTEREREVTAMVARGLSNDEIGARLFISPATVKTHVNRAMLKVQARDRAQLVAFAYEAGIVR</sequence>
<dbReference type="InterPro" id="IPR000792">
    <property type="entry name" value="Tscrpt_reg_LuxR_C"/>
</dbReference>
<dbReference type="PRINTS" id="PR00038">
    <property type="entry name" value="HTHLUXR"/>
</dbReference>
<dbReference type="Gene3D" id="3.40.50.2300">
    <property type="match status" value="1"/>
</dbReference>
<dbReference type="PROSITE" id="PS50043">
    <property type="entry name" value="HTH_LUXR_2"/>
    <property type="match status" value="1"/>
</dbReference>
<name>A0ABT8G2Y8_9MICO</name>
<dbReference type="PROSITE" id="PS00622">
    <property type="entry name" value="HTH_LUXR_1"/>
    <property type="match status" value="1"/>
</dbReference>
<dbReference type="EMBL" id="JAUHPV010000004">
    <property type="protein sequence ID" value="MDN4473059.1"/>
    <property type="molecule type" value="Genomic_DNA"/>
</dbReference>
<dbReference type="Proteomes" id="UP001172738">
    <property type="component" value="Unassembled WGS sequence"/>
</dbReference>
<dbReference type="PROSITE" id="PS50110">
    <property type="entry name" value="RESPONSE_REGULATORY"/>
    <property type="match status" value="1"/>
</dbReference>
<dbReference type="PANTHER" id="PTHR43214">
    <property type="entry name" value="TWO-COMPONENT RESPONSE REGULATOR"/>
    <property type="match status" value="1"/>
</dbReference>
<feature type="domain" description="Response regulatory" evidence="7">
    <location>
        <begin position="4"/>
        <end position="122"/>
    </location>
</feature>
<feature type="domain" description="HTH luxR-type" evidence="6">
    <location>
        <begin position="151"/>
        <end position="216"/>
    </location>
</feature>
<dbReference type="SMART" id="SM00448">
    <property type="entry name" value="REC"/>
    <property type="match status" value="1"/>
</dbReference>
<organism evidence="8 9">
    <name type="scientific">Demequina zhanjiangensis</name>
    <dbReference type="NCBI Taxonomy" id="3051659"/>
    <lineage>
        <taxon>Bacteria</taxon>
        <taxon>Bacillati</taxon>
        <taxon>Actinomycetota</taxon>
        <taxon>Actinomycetes</taxon>
        <taxon>Micrococcales</taxon>
        <taxon>Demequinaceae</taxon>
        <taxon>Demequina</taxon>
    </lineage>
</organism>
<dbReference type="InterPro" id="IPR039420">
    <property type="entry name" value="WalR-like"/>
</dbReference>
<dbReference type="SUPFAM" id="SSF46894">
    <property type="entry name" value="C-terminal effector domain of the bipartite response regulators"/>
    <property type="match status" value="1"/>
</dbReference>
<dbReference type="InterPro" id="IPR011006">
    <property type="entry name" value="CheY-like_superfamily"/>
</dbReference>
<reference evidence="8" key="1">
    <citation type="submission" date="2023-06" db="EMBL/GenBank/DDBJ databases">
        <title>SYSU T00b26.</title>
        <authorList>
            <person name="Gao L."/>
            <person name="Fang B.-Z."/>
            <person name="Li W.-J."/>
        </authorList>
    </citation>
    <scope>NUCLEOTIDE SEQUENCE</scope>
    <source>
        <strain evidence="8">SYSU T00b26</strain>
    </source>
</reference>
<dbReference type="SMART" id="SM00421">
    <property type="entry name" value="HTH_LUXR"/>
    <property type="match status" value="1"/>
</dbReference>
<evidence type="ECO:0000313" key="8">
    <source>
        <dbReference type="EMBL" id="MDN4473059.1"/>
    </source>
</evidence>